<dbReference type="PATRIC" id="fig|1346791.3.peg.703"/>
<dbReference type="GO" id="GO:0004252">
    <property type="term" value="F:serine-type endopeptidase activity"/>
    <property type="evidence" value="ECO:0007669"/>
    <property type="project" value="InterPro"/>
</dbReference>
<sequence length="176" mass="19246">MTVEKRRRAVRTVLWGLVPVAVAGVAVAALPHPIFLYNPSPSVPTGYYVRTVGAPAKGRLIAFHVPPLGRDYASAHVPYLVRGSILKPIAASGGDTVCTTGPEGLTINGNPIAPIAERDRRGVQLPHWRDCRRLRRDEYFVVSTRIPNSFDSRYYGPVTSAEIIGIFRPLSTDENS</sequence>
<proteinExistence type="predicted"/>
<accession>T0IXS0</accession>
<dbReference type="Proteomes" id="UP000015523">
    <property type="component" value="Unassembled WGS sequence"/>
</dbReference>
<dbReference type="Pfam" id="PF10502">
    <property type="entry name" value="Peptidase_S26"/>
    <property type="match status" value="1"/>
</dbReference>
<organism evidence="2 3">
    <name type="scientific">Sphingobium ummariense RL-3</name>
    <dbReference type="NCBI Taxonomy" id="1346791"/>
    <lineage>
        <taxon>Bacteria</taxon>
        <taxon>Pseudomonadati</taxon>
        <taxon>Pseudomonadota</taxon>
        <taxon>Alphaproteobacteria</taxon>
        <taxon>Sphingomonadales</taxon>
        <taxon>Sphingomonadaceae</taxon>
        <taxon>Sphingobium</taxon>
    </lineage>
</organism>
<evidence type="ECO:0000313" key="2">
    <source>
        <dbReference type="EMBL" id="EQB33575.1"/>
    </source>
</evidence>
<dbReference type="InterPro" id="IPR036286">
    <property type="entry name" value="LexA/Signal_pep-like_sf"/>
</dbReference>
<reference evidence="2 3" key="1">
    <citation type="journal article" date="2013" name="Genome Announc.">
        <title>Draft Genome Sequence of Sphingobium ummariense Strain RL-3, a Hexachlorocyclohexane-Degrading Bacterium.</title>
        <authorList>
            <person name="Kohli P."/>
            <person name="Dua A."/>
            <person name="Sangwan N."/>
            <person name="Oldach P."/>
            <person name="Khurana J.P."/>
            <person name="Lal R."/>
        </authorList>
    </citation>
    <scope>NUCLEOTIDE SEQUENCE [LARGE SCALE GENOMIC DNA]</scope>
    <source>
        <strain evidence="2 3">RL-3</strain>
    </source>
</reference>
<dbReference type="Gene3D" id="2.10.109.10">
    <property type="entry name" value="Umud Fragment, subunit A"/>
    <property type="match status" value="1"/>
</dbReference>
<dbReference type="RefSeq" id="WP_021316699.1">
    <property type="nucleotide sequence ID" value="NZ_AUWY01000033.1"/>
</dbReference>
<evidence type="ECO:0000259" key="1">
    <source>
        <dbReference type="Pfam" id="PF10502"/>
    </source>
</evidence>
<dbReference type="SUPFAM" id="SSF51306">
    <property type="entry name" value="LexA/Signal peptidase"/>
    <property type="match status" value="1"/>
</dbReference>
<dbReference type="EMBL" id="AUWY01000033">
    <property type="protein sequence ID" value="EQB33575.1"/>
    <property type="molecule type" value="Genomic_DNA"/>
</dbReference>
<name>T0IXS0_9SPHN</name>
<protein>
    <recommendedName>
        <fullName evidence="1">Peptidase S26 domain-containing protein</fullName>
    </recommendedName>
</protein>
<dbReference type="AlphaFoldDB" id="T0IXS0"/>
<comment type="caution">
    <text evidence="2">The sequence shown here is derived from an EMBL/GenBank/DDBJ whole genome shotgun (WGS) entry which is preliminary data.</text>
</comment>
<dbReference type="MEROPS" id="S26.014"/>
<evidence type="ECO:0000313" key="3">
    <source>
        <dbReference type="Proteomes" id="UP000015523"/>
    </source>
</evidence>
<dbReference type="OrthoDB" id="5360818at2"/>
<dbReference type="eggNOG" id="COG4959">
    <property type="taxonomic scope" value="Bacteria"/>
</dbReference>
<dbReference type="InterPro" id="IPR019533">
    <property type="entry name" value="Peptidase_S26"/>
</dbReference>
<dbReference type="STRING" id="1346791.M529_03630"/>
<keyword evidence="3" id="KW-1185">Reference proteome</keyword>
<feature type="domain" description="Peptidase S26" evidence="1">
    <location>
        <begin position="16"/>
        <end position="166"/>
    </location>
</feature>
<dbReference type="GO" id="GO:0006465">
    <property type="term" value="P:signal peptide processing"/>
    <property type="evidence" value="ECO:0007669"/>
    <property type="project" value="InterPro"/>
</dbReference>
<gene>
    <name evidence="2" type="ORF">M529_03630</name>
</gene>